<dbReference type="PATRIC" id="fig|1301098.3.peg.4816"/>
<feature type="transmembrane region" description="Helical" evidence="11">
    <location>
        <begin position="65"/>
        <end position="88"/>
    </location>
</feature>
<keyword evidence="9" id="KW-0564">Palmitate</keyword>
<protein>
    <recommendedName>
        <fullName evidence="3">Uncharacterized protein YtcA</fullName>
    </recommendedName>
</protein>
<evidence type="ECO:0000256" key="9">
    <source>
        <dbReference type="ARBA" id="ARBA00023139"/>
    </source>
</evidence>
<comment type="similarity">
    <text evidence="2">Belongs to the YtcA family.</text>
</comment>
<evidence type="ECO:0000256" key="8">
    <source>
        <dbReference type="ARBA" id="ARBA00023136"/>
    </source>
</evidence>
<gene>
    <name evidence="12" type="ORF">PKB_4829</name>
</gene>
<evidence type="ECO:0000256" key="10">
    <source>
        <dbReference type="ARBA" id="ARBA00023288"/>
    </source>
</evidence>
<keyword evidence="6" id="KW-0732">Signal</keyword>
<evidence type="ECO:0000256" key="11">
    <source>
        <dbReference type="SAM" id="Phobius"/>
    </source>
</evidence>
<dbReference type="Proteomes" id="UP000025241">
    <property type="component" value="Chromosome I"/>
</dbReference>
<dbReference type="InterPro" id="IPR031381">
    <property type="entry name" value="YtcA"/>
</dbReference>
<dbReference type="Pfam" id="PF17090">
    <property type="entry name" value="Ytca"/>
    <property type="match status" value="1"/>
</dbReference>
<dbReference type="OrthoDB" id="123105at2"/>
<reference evidence="12 13" key="1">
    <citation type="submission" date="2013-03" db="EMBL/GenBank/DDBJ databases">
        <authorList>
            <person name="Linke B."/>
        </authorList>
    </citation>
    <scope>NUCLEOTIDE SEQUENCE [LARGE SCALE GENOMIC DNA]</scope>
    <source>
        <strain evidence="12 13">B13</strain>
    </source>
</reference>
<evidence type="ECO:0000256" key="5">
    <source>
        <dbReference type="ARBA" id="ARBA00022692"/>
    </source>
</evidence>
<keyword evidence="4" id="KW-1003">Cell membrane</keyword>
<evidence type="ECO:0000256" key="4">
    <source>
        <dbReference type="ARBA" id="ARBA00022475"/>
    </source>
</evidence>
<keyword evidence="13" id="KW-1185">Reference proteome</keyword>
<sequence length="91" mass="9567">MRHAGAVVRATTLLAPMSGLSACSNAPSLPVLGAYFPDWLFCISGAVLLSLILHALLARRGLGAWLAPAALTYPLLTAFLALGAWLLFFQS</sequence>
<evidence type="ECO:0000256" key="3">
    <source>
        <dbReference type="ARBA" id="ARBA00021237"/>
    </source>
</evidence>
<dbReference type="AlphaFoldDB" id="A0A024HNE6"/>
<proteinExistence type="inferred from homology"/>
<feature type="transmembrane region" description="Helical" evidence="11">
    <location>
        <begin position="39"/>
        <end position="58"/>
    </location>
</feature>
<dbReference type="KEGG" id="pkc:PKB_4829"/>
<evidence type="ECO:0000256" key="6">
    <source>
        <dbReference type="ARBA" id="ARBA00022729"/>
    </source>
</evidence>
<evidence type="ECO:0000313" key="12">
    <source>
        <dbReference type="EMBL" id="CDF86149.1"/>
    </source>
</evidence>
<dbReference type="GO" id="GO:0016020">
    <property type="term" value="C:membrane"/>
    <property type="evidence" value="ECO:0007669"/>
    <property type="project" value="UniProtKB-SubCell"/>
</dbReference>
<dbReference type="EMBL" id="HG322950">
    <property type="protein sequence ID" value="CDF86149.1"/>
    <property type="molecule type" value="Genomic_DNA"/>
</dbReference>
<evidence type="ECO:0000313" key="13">
    <source>
        <dbReference type="Proteomes" id="UP000025241"/>
    </source>
</evidence>
<accession>A0A024HNE6</accession>
<evidence type="ECO:0000256" key="1">
    <source>
        <dbReference type="ARBA" id="ARBA00004141"/>
    </source>
</evidence>
<keyword evidence="7 11" id="KW-1133">Transmembrane helix</keyword>
<keyword evidence="10" id="KW-0449">Lipoprotein</keyword>
<dbReference type="STRING" id="1301098.PKB_4829"/>
<comment type="subcellular location">
    <subcellularLocation>
        <location evidence="1">Membrane</location>
        <topology evidence="1">Multi-pass membrane protein</topology>
    </subcellularLocation>
</comment>
<dbReference type="PROSITE" id="PS51257">
    <property type="entry name" value="PROKAR_LIPOPROTEIN"/>
    <property type="match status" value="1"/>
</dbReference>
<keyword evidence="8 11" id="KW-0472">Membrane</keyword>
<reference evidence="12 13" key="2">
    <citation type="submission" date="2014-05" db="EMBL/GenBank/DDBJ databases">
        <title>Genome sequence of the 3-chlorobenzoate degrading bacterium Pseudomonas knackmussii B13 shows multiple evidence for horizontal gene transfer.</title>
        <authorList>
            <person name="Miyazaki R."/>
            <person name="Bertelli C."/>
            <person name="Falquet L."/>
            <person name="Robinson-Rechavi M."/>
            <person name="Gharib W."/>
            <person name="Roy S."/>
            <person name="Van der Meer J.R."/>
        </authorList>
    </citation>
    <scope>NUCLEOTIDE SEQUENCE [LARGE SCALE GENOMIC DNA]</scope>
    <source>
        <strain evidence="12 13">B13</strain>
    </source>
</reference>
<evidence type="ECO:0000256" key="2">
    <source>
        <dbReference type="ARBA" id="ARBA00008208"/>
    </source>
</evidence>
<organism evidence="12 13">
    <name type="scientific">Pseudomonas knackmussii (strain DSM 6978 / CCUG 54928 / LMG 23759 / B13)</name>
    <dbReference type="NCBI Taxonomy" id="1301098"/>
    <lineage>
        <taxon>Bacteria</taxon>
        <taxon>Pseudomonadati</taxon>
        <taxon>Pseudomonadota</taxon>
        <taxon>Gammaproteobacteria</taxon>
        <taxon>Pseudomonadales</taxon>
        <taxon>Pseudomonadaceae</taxon>
        <taxon>Pseudomonas</taxon>
    </lineage>
</organism>
<keyword evidence="5 11" id="KW-0812">Transmembrane</keyword>
<dbReference type="eggNOG" id="ENOG5033AJ8">
    <property type="taxonomic scope" value="Bacteria"/>
</dbReference>
<dbReference type="HOGENOM" id="CLU_157779_1_0_6"/>
<name>A0A024HNE6_PSEKB</name>
<evidence type="ECO:0000256" key="7">
    <source>
        <dbReference type="ARBA" id="ARBA00022989"/>
    </source>
</evidence>
<dbReference type="RefSeq" id="WP_043255080.1">
    <property type="nucleotide sequence ID" value="NZ_HG322950.1"/>
</dbReference>